<dbReference type="SUPFAM" id="SSF53067">
    <property type="entry name" value="Actin-like ATPase domain"/>
    <property type="match status" value="2"/>
</dbReference>
<dbReference type="Gene3D" id="3.30.420.40">
    <property type="match status" value="1"/>
</dbReference>
<dbReference type="CDD" id="cd00077">
    <property type="entry name" value="HDc"/>
    <property type="match status" value="1"/>
</dbReference>
<keyword evidence="5" id="KW-1185">Reference proteome</keyword>
<evidence type="ECO:0000256" key="1">
    <source>
        <dbReference type="ARBA" id="ARBA00007125"/>
    </source>
</evidence>
<dbReference type="SUPFAM" id="SSF109604">
    <property type="entry name" value="HD-domain/PDEase-like"/>
    <property type="match status" value="1"/>
</dbReference>
<evidence type="ECO:0000313" key="4">
    <source>
        <dbReference type="EMBL" id="NDL67664.1"/>
    </source>
</evidence>
<evidence type="ECO:0000259" key="2">
    <source>
        <dbReference type="Pfam" id="PF02541"/>
    </source>
</evidence>
<dbReference type="InterPro" id="IPR050273">
    <property type="entry name" value="GppA/Ppx_hydrolase"/>
</dbReference>
<name>A0A7X5KN51_9FIRM</name>
<dbReference type="AlphaFoldDB" id="A0A7X5KN51"/>
<evidence type="ECO:0000313" key="5">
    <source>
        <dbReference type="Proteomes" id="UP000461585"/>
    </source>
</evidence>
<dbReference type="Gene3D" id="3.30.420.150">
    <property type="entry name" value="Exopolyphosphatase. Domain 2"/>
    <property type="match status" value="1"/>
</dbReference>
<protein>
    <submittedName>
        <fullName evidence="4">HD domain-containing protein</fullName>
    </submittedName>
</protein>
<dbReference type="InterPro" id="IPR003607">
    <property type="entry name" value="HD/PDEase_dom"/>
</dbReference>
<dbReference type="Pfam" id="PF02541">
    <property type="entry name" value="Ppx-GppA"/>
    <property type="match status" value="1"/>
</dbReference>
<feature type="domain" description="Ppx/GppA phosphatase N-terminal" evidence="2">
    <location>
        <begin position="26"/>
        <end position="302"/>
    </location>
</feature>
<gene>
    <name evidence="4" type="ORF">GXN74_07890</name>
</gene>
<comment type="caution">
    <text evidence="4">The sequence shown here is derived from an EMBL/GenBank/DDBJ whole genome shotgun (WGS) entry which is preliminary data.</text>
</comment>
<accession>A0A7X5KN51</accession>
<dbReference type="Gene3D" id="1.10.3210.10">
    <property type="entry name" value="Hypothetical protein af1432"/>
    <property type="match status" value="1"/>
</dbReference>
<reference evidence="4 5" key="1">
    <citation type="submission" date="2020-01" db="EMBL/GenBank/DDBJ databases">
        <title>Anaeroalcalibacter tamaniensis gen. nov., sp. nov., moderately halophilic strictly anaerobic fermenter bacterium from mud volcano of Taman peninsula.</title>
        <authorList>
            <person name="Frolova A."/>
            <person name="Merkel A.Y."/>
            <person name="Slobodkin A.I."/>
        </authorList>
    </citation>
    <scope>NUCLEOTIDE SEQUENCE [LARGE SCALE GENOMIC DNA]</scope>
    <source>
        <strain evidence="4 5">F-3ap</strain>
    </source>
</reference>
<dbReference type="GO" id="GO:0016462">
    <property type="term" value="F:pyrophosphatase activity"/>
    <property type="evidence" value="ECO:0007669"/>
    <property type="project" value="TreeGrafter"/>
</dbReference>
<dbReference type="Proteomes" id="UP000461585">
    <property type="component" value="Unassembled WGS sequence"/>
</dbReference>
<dbReference type="InterPro" id="IPR003695">
    <property type="entry name" value="Ppx_GppA_N"/>
</dbReference>
<dbReference type="CDD" id="cd24006">
    <property type="entry name" value="ASKHA_NBD_PPX_GppA"/>
    <property type="match status" value="1"/>
</dbReference>
<comment type="similarity">
    <text evidence="1">Belongs to the GppA/Ppx family.</text>
</comment>
<feature type="domain" description="Ppx/GppA phosphatase C-terminal" evidence="3">
    <location>
        <begin position="325"/>
        <end position="471"/>
    </location>
</feature>
<proteinExistence type="inferred from homology"/>
<dbReference type="EMBL" id="JAAEEH010000018">
    <property type="protein sequence ID" value="NDL67664.1"/>
    <property type="molecule type" value="Genomic_DNA"/>
</dbReference>
<sequence>MKREIIAAIDMGSHAIRMKIAEVDKSGKFRELESFKKMVTIGHDTFTMGRVGIQSVDQICSILELFKKSLAEYQVERYGAYATSAFREAANRDYIIDQIRLRTGIQVEILDYAREQSLTHNAIKNTLPDYGMLIREGAVIVVIGAGNIQVTCYKEGVLESSQNLKVGVLRIRETFENLEDVELRYNEILDEYITTNLECVEFFRQTKVYRHLIALGGEMNVVKQIVCSEIPGGDDKLHKSDFEAFYREVYDSPRERLEERFDIQREQAELLLPTMILFKKFLDNIQEDKIHIPLASLTDGILNILYEERFLVYRNEAMALDILASARVLGERFQYNRIHAEMVERNALLIFERTKTLHGLKKERLLLRVACILHDIGKFLSLNQHSLNSYQMIKSLEVFGLSKREMLLVANITRYHSGYRPLHRDESFFSLTQGERVLVAKLVAVLKLADALDKSHKQKILLDSVKLRGKELVIKGHVKATVNTTLEEWTFQKKADFFIEVFGIQPILKISKEL</sequence>
<dbReference type="PANTHER" id="PTHR30005">
    <property type="entry name" value="EXOPOLYPHOSPHATASE"/>
    <property type="match status" value="1"/>
</dbReference>
<dbReference type="InterPro" id="IPR048950">
    <property type="entry name" value="Ppx_GppA_C"/>
</dbReference>
<dbReference type="InterPro" id="IPR043129">
    <property type="entry name" value="ATPase_NBD"/>
</dbReference>
<dbReference type="RefSeq" id="WP_162370391.1">
    <property type="nucleotide sequence ID" value="NZ_JAAEEH010000018.1"/>
</dbReference>
<dbReference type="PANTHER" id="PTHR30005:SF0">
    <property type="entry name" value="RETROGRADE REGULATION PROTEIN 2"/>
    <property type="match status" value="1"/>
</dbReference>
<evidence type="ECO:0000259" key="3">
    <source>
        <dbReference type="Pfam" id="PF21447"/>
    </source>
</evidence>
<organism evidence="4 5">
    <name type="scientific">Anaerotalea alkaliphila</name>
    <dbReference type="NCBI Taxonomy" id="2662126"/>
    <lineage>
        <taxon>Bacteria</taxon>
        <taxon>Bacillati</taxon>
        <taxon>Bacillota</taxon>
        <taxon>Clostridia</taxon>
        <taxon>Eubacteriales</taxon>
        <taxon>Anaerotalea</taxon>
    </lineage>
</organism>
<dbReference type="Pfam" id="PF21447">
    <property type="entry name" value="Ppx-GppA_III"/>
    <property type="match status" value="1"/>
</dbReference>